<proteinExistence type="predicted"/>
<organism evidence="1">
    <name type="scientific">Candidatus Methanophaga sp. ANME-1 ERB7</name>
    <dbReference type="NCBI Taxonomy" id="2759913"/>
    <lineage>
        <taxon>Archaea</taxon>
        <taxon>Methanobacteriati</taxon>
        <taxon>Methanobacteriota</taxon>
        <taxon>Stenosarchaea group</taxon>
        <taxon>Methanomicrobia</taxon>
        <taxon>Candidatus Methanophagales</taxon>
        <taxon>Candidatus Methanophagaceae</taxon>
        <taxon>Candidatus Methanophaga</taxon>
    </lineage>
</organism>
<protein>
    <submittedName>
        <fullName evidence="1">Uncharacterized protein</fullName>
    </submittedName>
</protein>
<name>A0A7G9Z7Z7_9EURY</name>
<dbReference type="AlphaFoldDB" id="A0A7G9Z7Z7"/>
<sequence length="49" mass="5837">MRENIYTKLKITKRSEKFFSITYTNNNETVKDSAALRCFVWVHYAFLTG</sequence>
<reference evidence="1" key="1">
    <citation type="submission" date="2020-06" db="EMBL/GenBank/DDBJ databases">
        <title>Unique genomic features of the anaerobic methanotrophic archaea.</title>
        <authorList>
            <person name="Chadwick G.L."/>
            <person name="Skennerton C.T."/>
            <person name="Laso-Perez R."/>
            <person name="Leu A.O."/>
            <person name="Speth D.R."/>
            <person name="Yu H."/>
            <person name="Morgan-Lang C."/>
            <person name="Hatzenpichler R."/>
            <person name="Goudeau D."/>
            <person name="Malmstrom R."/>
            <person name="Brazelton W.J."/>
            <person name="Woyke T."/>
            <person name="Hallam S.J."/>
            <person name="Tyson G.W."/>
            <person name="Wegener G."/>
            <person name="Boetius A."/>
            <person name="Orphan V."/>
        </authorList>
    </citation>
    <scope>NUCLEOTIDE SEQUENCE</scope>
</reference>
<accession>A0A7G9Z7Z7</accession>
<gene>
    <name evidence="1" type="ORF">JCABFCCD_00022</name>
</gene>
<evidence type="ECO:0000313" key="1">
    <source>
        <dbReference type="EMBL" id="QNO56381.1"/>
    </source>
</evidence>
<dbReference type="EMBL" id="MT631654">
    <property type="protein sequence ID" value="QNO56381.1"/>
    <property type="molecule type" value="Genomic_DNA"/>
</dbReference>